<reference evidence="2" key="1">
    <citation type="journal article" date="2023" name="Front. Plant Sci.">
        <title>Chromosomal-level genome assembly of Melastoma candidum provides insights into trichome evolution.</title>
        <authorList>
            <person name="Zhong Y."/>
            <person name="Wu W."/>
            <person name="Sun C."/>
            <person name="Zou P."/>
            <person name="Liu Y."/>
            <person name="Dai S."/>
            <person name="Zhou R."/>
        </authorList>
    </citation>
    <scope>NUCLEOTIDE SEQUENCE [LARGE SCALE GENOMIC DNA]</scope>
</reference>
<name>A0ACB9MAT4_9MYRT</name>
<evidence type="ECO:0000313" key="2">
    <source>
        <dbReference type="Proteomes" id="UP001057402"/>
    </source>
</evidence>
<keyword evidence="2" id="KW-1185">Reference proteome</keyword>
<sequence>MEYLGGINGGGHATSPFDNDDDFLTGKSSFLAYLIEPPSVAANASESCPVPLPVNKIPQPLVPTVISQGADLLVIGWQGRRYPRHGGPQTSPSHRTGMETWLVGSREMGQAEALGKWVAEIRLPKDRTRLRLRQYHLRRHLRWLRVKALG</sequence>
<gene>
    <name evidence="1" type="ORF">MLD38_034724</name>
</gene>
<accession>A0ACB9MAT4</accession>
<protein>
    <submittedName>
        <fullName evidence="1">Uncharacterized protein</fullName>
    </submittedName>
</protein>
<organism evidence="1 2">
    <name type="scientific">Melastoma candidum</name>
    <dbReference type="NCBI Taxonomy" id="119954"/>
    <lineage>
        <taxon>Eukaryota</taxon>
        <taxon>Viridiplantae</taxon>
        <taxon>Streptophyta</taxon>
        <taxon>Embryophyta</taxon>
        <taxon>Tracheophyta</taxon>
        <taxon>Spermatophyta</taxon>
        <taxon>Magnoliopsida</taxon>
        <taxon>eudicotyledons</taxon>
        <taxon>Gunneridae</taxon>
        <taxon>Pentapetalae</taxon>
        <taxon>rosids</taxon>
        <taxon>malvids</taxon>
        <taxon>Myrtales</taxon>
        <taxon>Melastomataceae</taxon>
        <taxon>Melastomatoideae</taxon>
        <taxon>Melastomateae</taxon>
        <taxon>Melastoma</taxon>
    </lineage>
</organism>
<dbReference type="Proteomes" id="UP001057402">
    <property type="component" value="Chromosome 10"/>
</dbReference>
<proteinExistence type="predicted"/>
<dbReference type="EMBL" id="CM042889">
    <property type="protein sequence ID" value="KAI4321327.1"/>
    <property type="molecule type" value="Genomic_DNA"/>
</dbReference>
<evidence type="ECO:0000313" key="1">
    <source>
        <dbReference type="EMBL" id="KAI4321327.1"/>
    </source>
</evidence>
<comment type="caution">
    <text evidence="1">The sequence shown here is derived from an EMBL/GenBank/DDBJ whole genome shotgun (WGS) entry which is preliminary data.</text>
</comment>